<keyword evidence="3" id="KW-0804">Transcription</keyword>
<keyword evidence="1" id="KW-0805">Transcription regulation</keyword>
<feature type="domain" description="HTH crp-type" evidence="4">
    <location>
        <begin position="141"/>
        <end position="207"/>
    </location>
</feature>
<dbReference type="PANTHER" id="PTHR24567:SF74">
    <property type="entry name" value="HTH-TYPE TRANSCRIPTIONAL REGULATOR ARCR"/>
    <property type="match status" value="1"/>
</dbReference>
<dbReference type="InterPro" id="IPR014710">
    <property type="entry name" value="RmlC-like_jellyroll"/>
</dbReference>
<dbReference type="OrthoDB" id="8969464at2"/>
<evidence type="ECO:0000256" key="1">
    <source>
        <dbReference type="ARBA" id="ARBA00023015"/>
    </source>
</evidence>
<dbReference type="SUPFAM" id="SSF51206">
    <property type="entry name" value="cAMP-binding domain-like"/>
    <property type="match status" value="1"/>
</dbReference>
<evidence type="ECO:0000259" key="4">
    <source>
        <dbReference type="PROSITE" id="PS51063"/>
    </source>
</evidence>
<dbReference type="Gene3D" id="2.60.120.10">
    <property type="entry name" value="Jelly Rolls"/>
    <property type="match status" value="1"/>
</dbReference>
<dbReference type="PROSITE" id="PS51063">
    <property type="entry name" value="HTH_CRP_2"/>
    <property type="match status" value="1"/>
</dbReference>
<dbReference type="GO" id="GO:0003677">
    <property type="term" value="F:DNA binding"/>
    <property type="evidence" value="ECO:0007669"/>
    <property type="project" value="UniProtKB-KW"/>
</dbReference>
<gene>
    <name evidence="5" type="ORF">H663_008855</name>
</gene>
<dbReference type="STRING" id="1293045.H663_07780"/>
<keyword evidence="2" id="KW-0238">DNA-binding</keyword>
<evidence type="ECO:0000313" key="5">
    <source>
        <dbReference type="EMBL" id="PVE43123.1"/>
    </source>
</evidence>
<proteinExistence type="predicted"/>
<sequence length="232" mass="25774">MLNQNTLLDLIPESIYAKWAPELEYTHLTLGKVLAEPGSIVSHIYFPTSAVISWVHILENGASTEIAMIGCEGLVGFYLLSGASQAPNRAVVQIAGQAIRIRFSTVLQTLQEGPALQRILLRFNQALVTQMAQMAVCNRHHTLDQKLCRLLLLTLDRQAGNTLQLTHEMISNMLGVRREGVSNAASRLMKAGVINYTRGRITVLDHSELQKRSCECYGVVKKAYERMKALSK</sequence>
<accession>A0A2T7UEK2</accession>
<evidence type="ECO:0000256" key="2">
    <source>
        <dbReference type="ARBA" id="ARBA00023125"/>
    </source>
</evidence>
<dbReference type="GO" id="GO:0005829">
    <property type="term" value="C:cytosol"/>
    <property type="evidence" value="ECO:0007669"/>
    <property type="project" value="TreeGrafter"/>
</dbReference>
<dbReference type="SUPFAM" id="SSF46785">
    <property type="entry name" value="Winged helix' DNA-binding domain"/>
    <property type="match status" value="1"/>
</dbReference>
<evidence type="ECO:0000256" key="3">
    <source>
        <dbReference type="ARBA" id="ARBA00023163"/>
    </source>
</evidence>
<dbReference type="PANTHER" id="PTHR24567">
    <property type="entry name" value="CRP FAMILY TRANSCRIPTIONAL REGULATORY PROTEIN"/>
    <property type="match status" value="1"/>
</dbReference>
<dbReference type="EMBL" id="LFYT02000008">
    <property type="protein sequence ID" value="PVE43123.1"/>
    <property type="molecule type" value="Genomic_DNA"/>
</dbReference>
<dbReference type="Pfam" id="PF13545">
    <property type="entry name" value="HTH_Crp_2"/>
    <property type="match status" value="1"/>
</dbReference>
<reference evidence="5" key="1">
    <citation type="submission" date="2017-04" db="EMBL/GenBank/DDBJ databases">
        <title>Unexpected and diverse lifestyles within the genus Limnohabitans.</title>
        <authorList>
            <person name="Kasalicky V."/>
            <person name="Mehrshad M."/>
            <person name="Andrei S.-A."/>
            <person name="Salcher M."/>
            <person name="Kratochvilova H."/>
            <person name="Simek K."/>
            <person name="Ghai R."/>
        </authorList>
    </citation>
    <scope>NUCLEOTIDE SEQUENCE [LARGE SCALE GENOMIC DNA]</scope>
    <source>
        <strain evidence="5">II-D5</strain>
    </source>
</reference>
<dbReference type="RefSeq" id="WP_053171862.1">
    <property type="nucleotide sequence ID" value="NZ_LFYT02000008.1"/>
</dbReference>
<dbReference type="AlphaFoldDB" id="A0A2T7UEK2"/>
<dbReference type="SMART" id="SM00419">
    <property type="entry name" value="HTH_CRP"/>
    <property type="match status" value="1"/>
</dbReference>
<dbReference type="InterPro" id="IPR018490">
    <property type="entry name" value="cNMP-bd_dom_sf"/>
</dbReference>
<dbReference type="InterPro" id="IPR050397">
    <property type="entry name" value="Env_Response_Regulators"/>
</dbReference>
<dbReference type="Proteomes" id="UP000037507">
    <property type="component" value="Unassembled WGS sequence"/>
</dbReference>
<dbReference type="GO" id="GO:0003700">
    <property type="term" value="F:DNA-binding transcription factor activity"/>
    <property type="evidence" value="ECO:0007669"/>
    <property type="project" value="TreeGrafter"/>
</dbReference>
<name>A0A2T7UEK2_9BURK</name>
<organism evidence="5 6">
    <name type="scientific">Limnohabitans planktonicus II-D5</name>
    <dbReference type="NCBI Taxonomy" id="1293045"/>
    <lineage>
        <taxon>Bacteria</taxon>
        <taxon>Pseudomonadati</taxon>
        <taxon>Pseudomonadota</taxon>
        <taxon>Betaproteobacteria</taxon>
        <taxon>Burkholderiales</taxon>
        <taxon>Comamonadaceae</taxon>
        <taxon>Limnohabitans</taxon>
    </lineage>
</organism>
<protein>
    <submittedName>
        <fullName evidence="5">Crp/Fnr family transcriptional regulator</fullName>
    </submittedName>
</protein>
<dbReference type="InterPro" id="IPR012318">
    <property type="entry name" value="HTH_CRP"/>
</dbReference>
<keyword evidence="6" id="KW-1185">Reference proteome</keyword>
<evidence type="ECO:0000313" key="6">
    <source>
        <dbReference type="Proteomes" id="UP000037507"/>
    </source>
</evidence>
<comment type="caution">
    <text evidence="5">The sequence shown here is derived from an EMBL/GenBank/DDBJ whole genome shotgun (WGS) entry which is preliminary data.</text>
</comment>
<dbReference type="InterPro" id="IPR036390">
    <property type="entry name" value="WH_DNA-bd_sf"/>
</dbReference>